<sequence>MASSYHSPRRVDAASATHAAILSSARALFLEAGYSAVTVSDIAKAARVAVPTVYASAGGKAAILSALIQPAVNDPSVGETLAAVATAQEPGLVIDLTAEGTRRAHERHWDILYGLLRHAPGETVAREVLDAGIQSYLDALTTIVDRLATLGGLASGIDRAEALDLMWFYLGQPAWFTLVGDRGWTFDRAQAWLAASARYALLSNPQG</sequence>
<evidence type="ECO:0000256" key="1">
    <source>
        <dbReference type="ARBA" id="ARBA00023125"/>
    </source>
</evidence>
<protein>
    <recommendedName>
        <fullName evidence="3">HTH tetR-type domain-containing protein</fullName>
    </recommendedName>
</protein>
<dbReference type="SUPFAM" id="SSF46689">
    <property type="entry name" value="Homeodomain-like"/>
    <property type="match status" value="1"/>
</dbReference>
<evidence type="ECO:0000313" key="5">
    <source>
        <dbReference type="Proteomes" id="UP000619293"/>
    </source>
</evidence>
<dbReference type="Pfam" id="PF00440">
    <property type="entry name" value="TetR_N"/>
    <property type="match status" value="1"/>
</dbReference>
<feature type="DNA-binding region" description="H-T-H motif" evidence="2">
    <location>
        <begin position="38"/>
        <end position="57"/>
    </location>
</feature>
<reference evidence="4 5" key="1">
    <citation type="submission" date="2021-01" db="EMBL/GenBank/DDBJ databases">
        <title>Whole genome shotgun sequence of Catellatospora chokoriensis NBRC 107358.</title>
        <authorList>
            <person name="Komaki H."/>
            <person name="Tamura T."/>
        </authorList>
    </citation>
    <scope>NUCLEOTIDE SEQUENCE [LARGE SCALE GENOMIC DNA]</scope>
    <source>
        <strain evidence="4 5">NBRC 107358</strain>
    </source>
</reference>
<dbReference type="PANTHER" id="PTHR30055">
    <property type="entry name" value="HTH-TYPE TRANSCRIPTIONAL REGULATOR RUTR"/>
    <property type="match status" value="1"/>
</dbReference>
<evidence type="ECO:0000259" key="3">
    <source>
        <dbReference type="PROSITE" id="PS50977"/>
    </source>
</evidence>
<evidence type="ECO:0000313" key="4">
    <source>
        <dbReference type="EMBL" id="GIF91538.1"/>
    </source>
</evidence>
<organism evidence="4 5">
    <name type="scientific">Catellatospora chokoriensis</name>
    <dbReference type="NCBI Taxonomy" id="310353"/>
    <lineage>
        <taxon>Bacteria</taxon>
        <taxon>Bacillati</taxon>
        <taxon>Actinomycetota</taxon>
        <taxon>Actinomycetes</taxon>
        <taxon>Micromonosporales</taxon>
        <taxon>Micromonosporaceae</taxon>
        <taxon>Catellatospora</taxon>
    </lineage>
</organism>
<dbReference type="GO" id="GO:0006355">
    <property type="term" value="P:regulation of DNA-templated transcription"/>
    <property type="evidence" value="ECO:0007669"/>
    <property type="project" value="UniProtKB-ARBA"/>
</dbReference>
<dbReference type="GO" id="GO:0003677">
    <property type="term" value="F:DNA binding"/>
    <property type="evidence" value="ECO:0007669"/>
    <property type="project" value="UniProtKB-UniRule"/>
</dbReference>
<comment type="caution">
    <text evidence="4">The sequence shown here is derived from an EMBL/GenBank/DDBJ whole genome shotgun (WGS) entry which is preliminary data.</text>
</comment>
<dbReference type="Proteomes" id="UP000619293">
    <property type="component" value="Unassembled WGS sequence"/>
</dbReference>
<dbReference type="InterPro" id="IPR009057">
    <property type="entry name" value="Homeodomain-like_sf"/>
</dbReference>
<dbReference type="InterPro" id="IPR001647">
    <property type="entry name" value="HTH_TetR"/>
</dbReference>
<gene>
    <name evidence="4" type="ORF">Cch02nite_49820</name>
</gene>
<evidence type="ECO:0000256" key="2">
    <source>
        <dbReference type="PROSITE-ProRule" id="PRU00335"/>
    </source>
</evidence>
<name>A0A8J3K2D9_9ACTN</name>
<feature type="domain" description="HTH tetR-type" evidence="3">
    <location>
        <begin position="15"/>
        <end position="75"/>
    </location>
</feature>
<dbReference type="PROSITE" id="PS50977">
    <property type="entry name" value="HTH_TETR_2"/>
    <property type="match status" value="1"/>
</dbReference>
<dbReference type="PRINTS" id="PR00455">
    <property type="entry name" value="HTHTETR"/>
</dbReference>
<accession>A0A8J3K2D9</accession>
<dbReference type="RefSeq" id="WP_191841855.1">
    <property type="nucleotide sequence ID" value="NZ_BAAALB010000016.1"/>
</dbReference>
<dbReference type="Gene3D" id="1.10.357.10">
    <property type="entry name" value="Tetracycline Repressor, domain 2"/>
    <property type="match status" value="1"/>
</dbReference>
<proteinExistence type="predicted"/>
<keyword evidence="1 2" id="KW-0238">DNA-binding</keyword>
<keyword evidence="5" id="KW-1185">Reference proteome</keyword>
<dbReference type="EMBL" id="BONG01000033">
    <property type="protein sequence ID" value="GIF91538.1"/>
    <property type="molecule type" value="Genomic_DNA"/>
</dbReference>
<dbReference type="AlphaFoldDB" id="A0A8J3K2D9"/>
<dbReference type="InterPro" id="IPR050109">
    <property type="entry name" value="HTH-type_TetR-like_transc_reg"/>
</dbReference>